<dbReference type="InterPro" id="IPR001296">
    <property type="entry name" value="Glyco_trans_1"/>
</dbReference>
<evidence type="ECO:0000313" key="2">
    <source>
        <dbReference type="EMBL" id="AYL94594.1"/>
    </source>
</evidence>
<dbReference type="Pfam" id="PF00534">
    <property type="entry name" value="Glycos_transf_1"/>
    <property type="match status" value="1"/>
</dbReference>
<sequence length="432" mass="48738">MKKKILISAYAISPYKGSEYGAAWNTVINLSSKHELWVLYGMSDDHMGDTQTMRKFLENNEVPNVRFVEVQPGPLARAINLLNKAGLGWFFYFAYTLWQKEAYKAARQLLVTEDIDVVHQLGPIGYREPGFLYRLGKPMVWGPIGGMMVIDKCLMHNKPLLTQIKFGLKNIINQIQLGYSARIKQAFEHADVLISATRAGQQTIMNRFDRESYYLSEQGIIGSISLNEAKFTNGVIQLIWCGTHIERKNLQLCLDALAQVRQSNWQLHVLGCGPLTGKLKQYAGKLGLNEKITWHGQLNRSEAIQMMAASHLHIITSIAEDNPAVVFEAMSCGVPSLTINHHGMGDVISSENGIKVPVNEYPVLVNDIAKRLDELFEKPYLLQCLAYTTIANAGAFQWDARLNLLNRIYDEAIMMHEKRNAYLLPNENLIAL</sequence>
<dbReference type="EMBL" id="CP032869">
    <property type="protein sequence ID" value="AYL94594.1"/>
    <property type="molecule type" value="Genomic_DNA"/>
</dbReference>
<reference evidence="2 3" key="1">
    <citation type="submission" date="2018-10" db="EMBL/GenBank/DDBJ databases">
        <title>Genome sequencing of Mucilaginibacter sp. HYN0043.</title>
        <authorList>
            <person name="Kim M."/>
            <person name="Yi H."/>
        </authorList>
    </citation>
    <scope>NUCLEOTIDE SEQUENCE [LARGE SCALE GENOMIC DNA]</scope>
    <source>
        <strain evidence="2 3">HYN0043</strain>
    </source>
</reference>
<gene>
    <name evidence="2" type="ORF">HYN43_004455</name>
</gene>
<evidence type="ECO:0000259" key="1">
    <source>
        <dbReference type="Pfam" id="PF00534"/>
    </source>
</evidence>
<keyword evidence="2" id="KW-0808">Transferase</keyword>
<accession>A0A494VJU3</accession>
<evidence type="ECO:0000313" key="3">
    <source>
        <dbReference type="Proteomes" id="UP000270046"/>
    </source>
</evidence>
<dbReference type="RefSeq" id="WP_119408309.1">
    <property type="nucleotide sequence ID" value="NZ_CP032869.1"/>
</dbReference>
<dbReference type="OrthoDB" id="596635at2"/>
<dbReference type="GO" id="GO:0016757">
    <property type="term" value="F:glycosyltransferase activity"/>
    <property type="evidence" value="ECO:0007669"/>
    <property type="project" value="InterPro"/>
</dbReference>
<dbReference type="Proteomes" id="UP000270046">
    <property type="component" value="Chromosome"/>
</dbReference>
<dbReference type="AlphaFoldDB" id="A0A494VJU3"/>
<protein>
    <submittedName>
        <fullName evidence="2">Glycosyltransferase</fullName>
    </submittedName>
</protein>
<dbReference type="PANTHER" id="PTHR12526">
    <property type="entry name" value="GLYCOSYLTRANSFERASE"/>
    <property type="match status" value="1"/>
</dbReference>
<proteinExistence type="predicted"/>
<organism evidence="2 3">
    <name type="scientific">Mucilaginibacter celer</name>
    <dbReference type="NCBI Taxonomy" id="2305508"/>
    <lineage>
        <taxon>Bacteria</taxon>
        <taxon>Pseudomonadati</taxon>
        <taxon>Bacteroidota</taxon>
        <taxon>Sphingobacteriia</taxon>
        <taxon>Sphingobacteriales</taxon>
        <taxon>Sphingobacteriaceae</taxon>
        <taxon>Mucilaginibacter</taxon>
    </lineage>
</organism>
<name>A0A494VJU3_9SPHI</name>
<feature type="domain" description="Glycosyl transferase family 1" evidence="1">
    <location>
        <begin position="239"/>
        <end position="373"/>
    </location>
</feature>
<keyword evidence="3" id="KW-1185">Reference proteome</keyword>
<dbReference type="SUPFAM" id="SSF53756">
    <property type="entry name" value="UDP-Glycosyltransferase/glycogen phosphorylase"/>
    <property type="match status" value="1"/>
</dbReference>
<dbReference type="CDD" id="cd03801">
    <property type="entry name" value="GT4_PimA-like"/>
    <property type="match status" value="1"/>
</dbReference>
<dbReference type="Gene3D" id="3.40.50.2000">
    <property type="entry name" value="Glycogen Phosphorylase B"/>
    <property type="match status" value="2"/>
</dbReference>
<dbReference type="KEGG" id="muh:HYN43_004455"/>